<dbReference type="InterPro" id="IPR008979">
    <property type="entry name" value="Galactose-bd-like_sf"/>
</dbReference>
<keyword evidence="7" id="KW-0963">Cytoplasm</keyword>
<evidence type="ECO:0000256" key="12">
    <source>
        <dbReference type="ARBA" id="ARBA00032901"/>
    </source>
</evidence>
<comment type="similarity">
    <text evidence="4 13">Belongs to the transglutaminase-like superfamily. PNGase family.</text>
</comment>
<dbReference type="InterPro" id="IPR038765">
    <property type="entry name" value="Papain-like_cys_pep_sf"/>
</dbReference>
<name>A0ABM1N235_NICVS</name>
<dbReference type="SUPFAM" id="SSF143503">
    <property type="entry name" value="PUG domain-like"/>
    <property type="match status" value="1"/>
</dbReference>
<comment type="cofactor">
    <cofactor evidence="2">
        <name>Zn(2+)</name>
        <dbReference type="ChEBI" id="CHEBI:29105"/>
    </cofactor>
</comment>
<dbReference type="Proteomes" id="UP000695000">
    <property type="component" value="Unplaced"/>
</dbReference>
<protein>
    <recommendedName>
        <fullName evidence="6">Peptide-N(4)-(N-acetyl-beta-glucosaminyl)asparagine amidase</fullName>
        <ecNumber evidence="5">3.5.1.52</ecNumber>
    </recommendedName>
    <alternativeName>
        <fullName evidence="12">Peptide:N-glycanase</fullName>
    </alternativeName>
</protein>
<dbReference type="PANTHER" id="PTHR12143">
    <property type="entry name" value="PEPTIDE N-GLYCANASE PNGASE -RELATED"/>
    <property type="match status" value="1"/>
</dbReference>
<comment type="function">
    <text evidence="11">Specifically deglycosylates the denatured form of N-linked glycoproteins in the cytoplasm and assists their proteasome-mediated degradation. Cleaves the beta-aspartyl-glucosamine (GlcNAc) of the glycan and the amide side chain of Asn, converting Asn to Asp. Prefers proteins containing high-mannose over those bearing complex type oligosaccharides. Can recognize misfolded proteins in the endoplasmic reticulum that are exported to the cytosol to be destroyed and deglycosylate them, while it has no activity toward native proteins. Deglycosylation is a prerequisite for subsequent proteasome-mediated degradation of some, but not all, misfolded glycoproteins.</text>
</comment>
<dbReference type="Pfam" id="PF09409">
    <property type="entry name" value="PUB"/>
    <property type="match status" value="1"/>
</dbReference>
<dbReference type="PANTHER" id="PTHR12143:SF19">
    <property type="entry name" value="PEPTIDE-N(4)-(N-ACETYL-BETA-GLUCOSAMINYL)ASPARAGINE AMIDASE"/>
    <property type="match status" value="1"/>
</dbReference>
<evidence type="ECO:0000256" key="10">
    <source>
        <dbReference type="ARBA" id="ARBA00022833"/>
    </source>
</evidence>
<dbReference type="RefSeq" id="XP_017780885.1">
    <property type="nucleotide sequence ID" value="XM_017925396.1"/>
</dbReference>
<keyword evidence="9" id="KW-0378">Hydrolase</keyword>
<keyword evidence="10" id="KW-0862">Zinc</keyword>
<dbReference type="InterPro" id="IPR036339">
    <property type="entry name" value="PUB-like_dom_sf"/>
</dbReference>
<evidence type="ECO:0000256" key="7">
    <source>
        <dbReference type="ARBA" id="ARBA00022490"/>
    </source>
</evidence>
<evidence type="ECO:0000256" key="13">
    <source>
        <dbReference type="PROSITE-ProRule" id="PRU00731"/>
    </source>
</evidence>
<dbReference type="InterPro" id="IPR038680">
    <property type="entry name" value="PAW_sf"/>
</dbReference>
<dbReference type="InterPro" id="IPR006588">
    <property type="entry name" value="Peptide_N_glycanase_PAW_dom"/>
</dbReference>
<comment type="catalytic activity">
    <reaction evidence="1">
        <text>Hydrolysis of an N(4)-(acetyl-beta-D-glucosaminyl)asparagine residue in which the glucosamine residue may be further glycosylated, to yield a (substituted) N-acetyl-beta-D-glucosaminylamine and a peptide containing an aspartate residue.</text>
        <dbReference type="EC" id="3.5.1.52"/>
    </reaction>
</comment>
<evidence type="ECO:0000256" key="1">
    <source>
        <dbReference type="ARBA" id="ARBA00001650"/>
    </source>
</evidence>
<dbReference type="PROSITE" id="PS51398">
    <property type="entry name" value="PAW"/>
    <property type="match status" value="1"/>
</dbReference>
<dbReference type="SUPFAM" id="SSF54001">
    <property type="entry name" value="Cysteine proteinases"/>
    <property type="match status" value="1"/>
</dbReference>
<dbReference type="EC" id="3.5.1.52" evidence="5"/>
<evidence type="ECO:0000256" key="5">
    <source>
        <dbReference type="ARBA" id="ARBA00012158"/>
    </source>
</evidence>
<keyword evidence="8" id="KW-0479">Metal-binding</keyword>
<dbReference type="Pfam" id="PF04721">
    <property type="entry name" value="PAW"/>
    <property type="match status" value="1"/>
</dbReference>
<sequence>MFTHSDVILLLVKNPVDVFDETTRLLVKIADNILKNPENTKVRTLQKSNNTIANKIIKVSGAVDCLKFMGFQENEDTLTLPLTSKLNNLELLRKELIKMKEGGKCSIMDASKPSSSKEIIQPSVIINNGIPTYSASEIRFLDNIKKVNLPLLVPMFTNHFLSRVEQYFHMALYFDNEYLKERAKSYVPYVELQLKAQERFRQIQKLVKSGKMEDPLIDIQDALILELLVWFKNDFFEWVDSPDCEKCDSKTKFSHMSSDPKLLTYTDKVEVHICVNCSHPMLFPRYNDLNILLETRKGRCGEWAKTFTLICRSLGWDARFIVDETDHVWTEVYCHSQNRWMHCDPCENAYDTPLIYENGWQKKVSYVMAYSGEDLQDVTWRYTSNHKAALARRKNCTERELVDAIVQLRQMRQSSLSDSRKKYLKNRLLNELVELMFEKKPTDKDQAGRVSGSLDWKLSRCEIKEAIGYVWKIHPVQIEGNQLILQYSCAKDAYELISNGEVIESVTGWSNGSFLSSGMFRKEEKDWKMVYLCRNESSKEGALSWKLDIEDESLRFQSVKVELGHKLYENGNIDLKVENQVVDLSKSENVNIPGTKSVLISANLSGGRGDVSWQHAQLFRQNETSDDFPMKFVFTFAKV</sequence>
<evidence type="ECO:0000256" key="4">
    <source>
        <dbReference type="ARBA" id="ARBA00009390"/>
    </source>
</evidence>
<evidence type="ECO:0000259" key="14">
    <source>
        <dbReference type="PROSITE" id="PS51398"/>
    </source>
</evidence>
<keyword evidence="15" id="KW-1185">Reference proteome</keyword>
<dbReference type="InterPro" id="IPR018997">
    <property type="entry name" value="PUB_domain"/>
</dbReference>
<dbReference type="InterPro" id="IPR050883">
    <property type="entry name" value="PNGase"/>
</dbReference>
<evidence type="ECO:0000256" key="9">
    <source>
        <dbReference type="ARBA" id="ARBA00022801"/>
    </source>
</evidence>
<comment type="subcellular location">
    <subcellularLocation>
        <location evidence="3">Cytoplasm</location>
    </subcellularLocation>
</comment>
<dbReference type="InterPro" id="IPR002931">
    <property type="entry name" value="Transglutaminase-like"/>
</dbReference>
<dbReference type="Gene3D" id="2.20.25.10">
    <property type="match status" value="1"/>
</dbReference>
<evidence type="ECO:0000256" key="3">
    <source>
        <dbReference type="ARBA" id="ARBA00004496"/>
    </source>
</evidence>
<evidence type="ECO:0000256" key="8">
    <source>
        <dbReference type="ARBA" id="ARBA00022723"/>
    </source>
</evidence>
<gene>
    <name evidence="16" type="primary">LOC108565778</name>
</gene>
<dbReference type="SUPFAM" id="SSF49785">
    <property type="entry name" value="Galactose-binding domain-like"/>
    <property type="match status" value="1"/>
</dbReference>
<accession>A0ABM1N235</accession>
<dbReference type="SMART" id="SM00460">
    <property type="entry name" value="TGc"/>
    <property type="match status" value="1"/>
</dbReference>
<reference evidence="16" key="1">
    <citation type="submission" date="2025-08" db="UniProtKB">
        <authorList>
            <consortium name="RefSeq"/>
        </authorList>
    </citation>
    <scope>IDENTIFICATION</scope>
    <source>
        <tissue evidence="16">Whole Larva</tissue>
    </source>
</reference>
<evidence type="ECO:0000256" key="11">
    <source>
        <dbReference type="ARBA" id="ARBA00024870"/>
    </source>
</evidence>
<feature type="domain" description="PAW" evidence="14">
    <location>
        <begin position="445"/>
        <end position="639"/>
    </location>
</feature>
<evidence type="ECO:0000313" key="16">
    <source>
        <dbReference type="RefSeq" id="XP_017780885.1"/>
    </source>
</evidence>
<dbReference type="Pfam" id="PF01841">
    <property type="entry name" value="Transglut_core"/>
    <property type="match status" value="1"/>
</dbReference>
<dbReference type="Gene3D" id="2.60.120.1020">
    <property type="entry name" value="Peptide N glycanase, PAW domain"/>
    <property type="match status" value="1"/>
</dbReference>
<organism evidence="15 16">
    <name type="scientific">Nicrophorus vespilloides</name>
    <name type="common">Boreal carrion beetle</name>
    <dbReference type="NCBI Taxonomy" id="110193"/>
    <lineage>
        <taxon>Eukaryota</taxon>
        <taxon>Metazoa</taxon>
        <taxon>Ecdysozoa</taxon>
        <taxon>Arthropoda</taxon>
        <taxon>Hexapoda</taxon>
        <taxon>Insecta</taxon>
        <taxon>Pterygota</taxon>
        <taxon>Neoptera</taxon>
        <taxon>Endopterygota</taxon>
        <taxon>Coleoptera</taxon>
        <taxon>Polyphaga</taxon>
        <taxon>Staphyliniformia</taxon>
        <taxon>Silphidae</taxon>
        <taxon>Nicrophorinae</taxon>
        <taxon>Nicrophorus</taxon>
    </lineage>
</organism>
<dbReference type="SMART" id="SM00580">
    <property type="entry name" value="PUG"/>
    <property type="match status" value="1"/>
</dbReference>
<dbReference type="GeneID" id="108565778"/>
<evidence type="ECO:0000256" key="6">
    <source>
        <dbReference type="ARBA" id="ARBA00018546"/>
    </source>
</evidence>
<dbReference type="Gene3D" id="1.20.58.2190">
    <property type="match status" value="1"/>
</dbReference>
<proteinExistence type="inferred from homology"/>
<dbReference type="Gene3D" id="3.10.620.30">
    <property type="match status" value="1"/>
</dbReference>
<evidence type="ECO:0000256" key="2">
    <source>
        <dbReference type="ARBA" id="ARBA00001947"/>
    </source>
</evidence>
<evidence type="ECO:0000313" key="15">
    <source>
        <dbReference type="Proteomes" id="UP000695000"/>
    </source>
</evidence>